<protein>
    <submittedName>
        <fullName evidence="1">Uncharacterized protein</fullName>
    </submittedName>
</protein>
<evidence type="ECO:0000313" key="2">
    <source>
        <dbReference type="Proteomes" id="UP000824533"/>
    </source>
</evidence>
<reference evidence="1 2" key="1">
    <citation type="journal article" date="2021" name="Front. Genet.">
        <title>Chromosome-Level Genome Assembly Reveals Significant Gene Expansion in the Toll and IMD Signaling Pathways of Dendrolimus kikuchii.</title>
        <authorList>
            <person name="Zhou J."/>
            <person name="Wu P."/>
            <person name="Xiong Z."/>
            <person name="Liu N."/>
            <person name="Zhao N."/>
            <person name="Ji M."/>
            <person name="Qiu Y."/>
            <person name="Yang B."/>
        </authorList>
    </citation>
    <scope>NUCLEOTIDE SEQUENCE [LARGE SCALE GENOMIC DNA]</scope>
    <source>
        <strain evidence="1">Ann1</strain>
    </source>
</reference>
<dbReference type="EMBL" id="CM034392">
    <property type="protein sequence ID" value="KAJ0180334.1"/>
    <property type="molecule type" value="Genomic_DNA"/>
</dbReference>
<name>A0ACC1D8N7_9NEOP</name>
<organism evidence="1 2">
    <name type="scientific">Dendrolimus kikuchii</name>
    <dbReference type="NCBI Taxonomy" id="765133"/>
    <lineage>
        <taxon>Eukaryota</taxon>
        <taxon>Metazoa</taxon>
        <taxon>Ecdysozoa</taxon>
        <taxon>Arthropoda</taxon>
        <taxon>Hexapoda</taxon>
        <taxon>Insecta</taxon>
        <taxon>Pterygota</taxon>
        <taxon>Neoptera</taxon>
        <taxon>Endopterygota</taxon>
        <taxon>Lepidoptera</taxon>
        <taxon>Glossata</taxon>
        <taxon>Ditrysia</taxon>
        <taxon>Bombycoidea</taxon>
        <taxon>Lasiocampidae</taxon>
        <taxon>Dendrolimus</taxon>
    </lineage>
</organism>
<keyword evidence="2" id="KW-1185">Reference proteome</keyword>
<gene>
    <name evidence="1" type="ORF">K1T71_003738</name>
</gene>
<proteinExistence type="predicted"/>
<comment type="caution">
    <text evidence="1">The sequence shown here is derived from an EMBL/GenBank/DDBJ whole genome shotgun (WGS) entry which is preliminary data.</text>
</comment>
<dbReference type="Proteomes" id="UP000824533">
    <property type="component" value="Linkage Group LG06"/>
</dbReference>
<sequence length="119" mass="14124">MIHTFSCNKVHACNTRVQLITIFWQQLSSHYSWALVPKFKLFKLSSDARFYAYPPYFTKKERRALHIDNLDAELYILENSRQDLKAFFTCIISSSWISMKYTVEWGDHNAQVLEHPSFL</sequence>
<evidence type="ECO:0000313" key="1">
    <source>
        <dbReference type="EMBL" id="KAJ0180334.1"/>
    </source>
</evidence>
<accession>A0ACC1D8N7</accession>